<reference evidence="4 5" key="1">
    <citation type="submission" date="2017-11" db="EMBL/GenBank/DDBJ databases">
        <title>Reclassification of Bisgaard taxon 7 as Conservatibacter flavescens gen. nov., sp. nov.</title>
        <authorList>
            <person name="Christensen H."/>
        </authorList>
    </citation>
    <scope>NUCLEOTIDE SEQUENCE [LARGE SCALE GENOMIC DNA]</scope>
    <source>
        <strain evidence="4 5">7_4</strain>
    </source>
</reference>
<keyword evidence="5" id="KW-1185">Reference proteome</keyword>
<feature type="transmembrane region" description="Helical" evidence="2">
    <location>
        <begin position="193"/>
        <end position="216"/>
    </location>
</feature>
<dbReference type="InterPro" id="IPR011638">
    <property type="entry name" value="PTS_EIIBC_GUT_C"/>
</dbReference>
<dbReference type="Proteomes" id="UP000229329">
    <property type="component" value="Unassembled WGS sequence"/>
</dbReference>
<protein>
    <submittedName>
        <fullName evidence="4">PTS sorbitol transporter subunit IIB</fullName>
    </submittedName>
</protein>
<dbReference type="PANTHER" id="PTHR39427:SF1">
    <property type="entry name" value="PTS SYSTEM GLUCITOL_SORBITOL-SPECIFIC EIIB COMPONENT"/>
    <property type="match status" value="1"/>
</dbReference>
<evidence type="ECO:0000313" key="4">
    <source>
        <dbReference type="EMBL" id="PJG85139.1"/>
    </source>
</evidence>
<dbReference type="InterPro" id="IPR004702">
    <property type="entry name" value="PTS_sorb_EIIBC"/>
</dbReference>
<evidence type="ECO:0000259" key="3">
    <source>
        <dbReference type="PROSITE" id="PS51102"/>
    </source>
</evidence>
<dbReference type="PROSITE" id="PS51102">
    <property type="entry name" value="PTS_EIIB_TYPE_5"/>
    <property type="match status" value="1"/>
</dbReference>
<sequence length="334" mass="34863">MYKAIVIKKGSGGWGGPLFVQPTEKKNKIISVVGGGIHPLAAKIAEMTGAEAVDGFNTGVPDDEVLLAIVDCGGTARCGVYPRKNILTVNLTPVGKVGPLAQFITEELYVSDVKENCLSYATEENLATSSQAASSQETDYHPKTKEQAKAEIAKMNADKPKNFVTRLGIGIGGVVNKFYQAGRETIDMVVKSILPFMAFVAMILGIIQASGVGDVIAKTISPLASTLPGMVAISFICALPFISPVLGPGAVIAQVVGTLLGVQIGLGHIPPQYALPALFAINAQVGADFIPVGLSLGEADPDTIEYGVPAVLYSRLITGPLAVIIAYLCSFGLY</sequence>
<dbReference type="OrthoDB" id="4774329at2"/>
<evidence type="ECO:0000313" key="5">
    <source>
        <dbReference type="Proteomes" id="UP000229329"/>
    </source>
</evidence>
<keyword evidence="2" id="KW-0472">Membrane</keyword>
<dbReference type="GO" id="GO:0008982">
    <property type="term" value="F:protein-N(PI)-phosphohistidine-sugar phosphotransferase activity"/>
    <property type="evidence" value="ECO:0007669"/>
    <property type="project" value="InterPro"/>
</dbReference>
<dbReference type="EMBL" id="PHHA01000018">
    <property type="protein sequence ID" value="PJG85139.1"/>
    <property type="molecule type" value="Genomic_DNA"/>
</dbReference>
<dbReference type="RefSeq" id="WP_100288996.1">
    <property type="nucleotide sequence ID" value="NZ_PHHA01000018.1"/>
</dbReference>
<feature type="transmembrane region" description="Helical" evidence="2">
    <location>
        <begin position="223"/>
        <end position="242"/>
    </location>
</feature>
<name>A0A2M8S1U9_9PAST</name>
<dbReference type="InterPro" id="IPR011618">
    <property type="entry name" value="PTS_EIIBC_GUT_N"/>
</dbReference>
<evidence type="ECO:0000256" key="1">
    <source>
        <dbReference type="PROSITE-ProRule" id="PRU00425"/>
    </source>
</evidence>
<comment type="caution">
    <text evidence="4">The sequence shown here is derived from an EMBL/GenBank/DDBJ whole genome shotgun (WGS) entry which is preliminary data.</text>
</comment>
<dbReference type="GO" id="GO:0009401">
    <property type="term" value="P:phosphoenolpyruvate-dependent sugar phosphotransferase system"/>
    <property type="evidence" value="ECO:0007669"/>
    <property type="project" value="InterPro"/>
</dbReference>
<accession>A0A2M8S1U9</accession>
<keyword evidence="2" id="KW-0812">Transmembrane</keyword>
<keyword evidence="2" id="KW-1133">Transmembrane helix</keyword>
<dbReference type="GO" id="GO:0005886">
    <property type="term" value="C:plasma membrane"/>
    <property type="evidence" value="ECO:0007669"/>
    <property type="project" value="TreeGrafter"/>
</dbReference>
<feature type="domain" description="PTS EIIB type-5" evidence="3">
    <location>
        <begin position="1"/>
        <end position="194"/>
    </location>
</feature>
<dbReference type="Pfam" id="PF07663">
    <property type="entry name" value="EIIBC-GUT_C"/>
    <property type="match status" value="1"/>
</dbReference>
<dbReference type="Pfam" id="PF03612">
    <property type="entry name" value="EIIBC-GUT_N"/>
    <property type="match status" value="1"/>
</dbReference>
<evidence type="ECO:0000256" key="2">
    <source>
        <dbReference type="SAM" id="Phobius"/>
    </source>
</evidence>
<dbReference type="AlphaFoldDB" id="A0A2M8S1U9"/>
<gene>
    <name evidence="4" type="ORF">CVP05_07750</name>
</gene>
<dbReference type="PANTHER" id="PTHR39427">
    <property type="match status" value="1"/>
</dbReference>
<proteinExistence type="predicted"/>
<feature type="modified residue" description="Phosphocysteine; by EIIA" evidence="1">
    <location>
        <position position="72"/>
    </location>
</feature>
<feature type="transmembrane region" description="Helical" evidence="2">
    <location>
        <begin position="312"/>
        <end position="333"/>
    </location>
</feature>
<organism evidence="4 5">
    <name type="scientific">Conservatibacter flavescens</name>
    <dbReference type="NCBI Taxonomy" id="28161"/>
    <lineage>
        <taxon>Bacteria</taxon>
        <taxon>Pseudomonadati</taxon>
        <taxon>Pseudomonadota</taxon>
        <taxon>Gammaproteobacteria</taxon>
        <taxon>Pasteurellales</taxon>
        <taxon>Pasteurellaceae</taxon>
        <taxon>Conservatibacter</taxon>
    </lineage>
</organism>